<feature type="transmembrane region" description="Helical" evidence="2">
    <location>
        <begin position="80"/>
        <end position="103"/>
    </location>
</feature>
<organism evidence="3 4">
    <name type="scientific">Blyttiomyces helicus</name>
    <dbReference type="NCBI Taxonomy" id="388810"/>
    <lineage>
        <taxon>Eukaryota</taxon>
        <taxon>Fungi</taxon>
        <taxon>Fungi incertae sedis</taxon>
        <taxon>Chytridiomycota</taxon>
        <taxon>Chytridiomycota incertae sedis</taxon>
        <taxon>Chytridiomycetes</taxon>
        <taxon>Chytridiomycetes incertae sedis</taxon>
        <taxon>Blyttiomyces</taxon>
    </lineage>
</organism>
<dbReference type="Proteomes" id="UP000269721">
    <property type="component" value="Unassembled WGS sequence"/>
</dbReference>
<protein>
    <submittedName>
        <fullName evidence="3">Uncharacterized protein</fullName>
    </submittedName>
</protein>
<sequence>MARINESWAALILRNCAAMFTTGLRWITEYAIILLRDPAFQPFPCEDVTPIAMSIVWLLQSGGDITIFKPRVQYDKRTHFAKRILAVAGCLIGVFTCAAGMFIPPSQATIDRKEDAPGAHMSDLIYPAMLALSLGHHHYKPTSLDHYMPDDAMAWRMLFDIKELEKREKKLTKGGRPPVPTPDQNGGKVLVPVDPGVLALVGIFVPPPTQDQEDTIKAPIGGTTRLFGDPALRPIDRTDTELEPPTEQVPAPLIGYDGLIESPHARPWLLVDVFKDALFDSSILSMAHFRRETGMPQAELRLNELNQNSTNQSAFRAYILHQKATERLISRLLPKGVRRREVVVAFGAAQFSSSAYIVGFQRALRNSGVLFYPINEHNSSQVDSVSHLSHLVKASKINRKGQPLDVFVNKLRAPHYRYKDSAGRTHRRPKGEWKVRICPHSGRAIQRDINAARNLATIFYTLVFSGNLRRGSLFESPPFSPGVRVRLHPLLLNSSFPCRGRATWTVPENPFLSYASTAGPV</sequence>
<evidence type="ECO:0000256" key="2">
    <source>
        <dbReference type="SAM" id="Phobius"/>
    </source>
</evidence>
<keyword evidence="2" id="KW-1133">Transmembrane helix</keyword>
<reference evidence="4" key="1">
    <citation type="journal article" date="2018" name="Nat. Microbiol.">
        <title>Leveraging single-cell genomics to expand the fungal tree of life.</title>
        <authorList>
            <person name="Ahrendt S.R."/>
            <person name="Quandt C.A."/>
            <person name="Ciobanu D."/>
            <person name="Clum A."/>
            <person name="Salamov A."/>
            <person name="Andreopoulos B."/>
            <person name="Cheng J.F."/>
            <person name="Woyke T."/>
            <person name="Pelin A."/>
            <person name="Henrissat B."/>
            <person name="Reynolds N.K."/>
            <person name="Benny G.L."/>
            <person name="Smith M.E."/>
            <person name="James T.Y."/>
            <person name="Grigoriev I.V."/>
        </authorList>
    </citation>
    <scope>NUCLEOTIDE SEQUENCE [LARGE SCALE GENOMIC DNA]</scope>
</reference>
<evidence type="ECO:0000313" key="3">
    <source>
        <dbReference type="EMBL" id="RKO88267.1"/>
    </source>
</evidence>
<proteinExistence type="predicted"/>
<keyword evidence="4" id="KW-1185">Reference proteome</keyword>
<keyword evidence="2" id="KW-0812">Transmembrane</keyword>
<dbReference type="EMBL" id="KZ996829">
    <property type="protein sequence ID" value="RKO88267.1"/>
    <property type="molecule type" value="Genomic_DNA"/>
</dbReference>
<feature type="region of interest" description="Disordered" evidence="1">
    <location>
        <begin position="169"/>
        <end position="188"/>
    </location>
</feature>
<name>A0A4V1IQZ4_9FUNG</name>
<feature type="region of interest" description="Disordered" evidence="1">
    <location>
        <begin position="211"/>
        <end position="248"/>
    </location>
</feature>
<evidence type="ECO:0000256" key="1">
    <source>
        <dbReference type="SAM" id="MobiDB-lite"/>
    </source>
</evidence>
<accession>A0A4V1IQZ4</accession>
<dbReference type="AlphaFoldDB" id="A0A4V1IQZ4"/>
<gene>
    <name evidence="3" type="ORF">BDK51DRAFT_39311</name>
</gene>
<keyword evidence="2" id="KW-0472">Membrane</keyword>
<evidence type="ECO:0000313" key="4">
    <source>
        <dbReference type="Proteomes" id="UP000269721"/>
    </source>
</evidence>